<dbReference type="PANTHER" id="PTHR11048:SF28">
    <property type="entry name" value="4-HYDROXYBENZOATE POLYPRENYLTRANSFERASE, MITOCHONDRIAL"/>
    <property type="match status" value="1"/>
</dbReference>
<comment type="cofactor">
    <cofactor evidence="1 11">
        <name>Mg(2+)</name>
        <dbReference type="ChEBI" id="CHEBI:18420"/>
    </cofactor>
</comment>
<dbReference type="Pfam" id="PF01040">
    <property type="entry name" value="UbiA"/>
    <property type="match status" value="1"/>
</dbReference>
<feature type="transmembrane region" description="Helical" evidence="11">
    <location>
        <begin position="258"/>
        <end position="279"/>
    </location>
</feature>
<feature type="transmembrane region" description="Helical" evidence="11">
    <location>
        <begin position="137"/>
        <end position="154"/>
    </location>
</feature>
<keyword evidence="5 11" id="KW-0997">Cell inner membrane</keyword>
<dbReference type="PANTHER" id="PTHR11048">
    <property type="entry name" value="PRENYLTRANSFERASES"/>
    <property type="match status" value="1"/>
</dbReference>
<name>A0A0W0XUF5_9GAMM</name>
<feature type="transmembrane region" description="Helical" evidence="11">
    <location>
        <begin position="38"/>
        <end position="63"/>
    </location>
</feature>
<evidence type="ECO:0000256" key="2">
    <source>
        <dbReference type="ARBA" id="ARBA00004141"/>
    </source>
</evidence>
<evidence type="ECO:0000256" key="5">
    <source>
        <dbReference type="ARBA" id="ARBA00022519"/>
    </source>
</evidence>
<keyword evidence="6 11" id="KW-0808">Transferase</keyword>
<evidence type="ECO:0000256" key="4">
    <source>
        <dbReference type="ARBA" id="ARBA00022475"/>
    </source>
</evidence>
<dbReference type="Proteomes" id="UP000054618">
    <property type="component" value="Unassembled WGS sequence"/>
</dbReference>
<dbReference type="GO" id="GO:0005886">
    <property type="term" value="C:plasma membrane"/>
    <property type="evidence" value="ECO:0007669"/>
    <property type="project" value="UniProtKB-SubCell"/>
</dbReference>
<reference evidence="13 14" key="1">
    <citation type="submission" date="2015-11" db="EMBL/GenBank/DDBJ databases">
        <title>Genomic analysis of 38 Legionella species identifies large and diverse effector repertoires.</title>
        <authorList>
            <person name="Burstein D."/>
            <person name="Amaro F."/>
            <person name="Zusman T."/>
            <person name="Lifshitz Z."/>
            <person name="Cohen O."/>
            <person name="Gilbert J.A."/>
            <person name="Pupko T."/>
            <person name="Shuman H.A."/>
            <person name="Segal G."/>
        </authorList>
    </citation>
    <scope>NUCLEOTIDE SEQUENCE [LARGE SCALE GENOMIC DNA]</scope>
    <source>
        <strain evidence="13 14">CDC#1442-AUS-E</strain>
    </source>
</reference>
<accession>A0A0W0XUF5</accession>
<dbReference type="EC" id="2.5.1.39" evidence="11 12"/>
<dbReference type="CDD" id="cd13959">
    <property type="entry name" value="PT_UbiA_COQ2"/>
    <property type="match status" value="1"/>
</dbReference>
<dbReference type="GO" id="GO:0006744">
    <property type="term" value="P:ubiquinone biosynthetic process"/>
    <property type="evidence" value="ECO:0007669"/>
    <property type="project" value="UniProtKB-UniRule"/>
</dbReference>
<protein>
    <recommendedName>
        <fullName evidence="11 12">4-hydroxybenzoate octaprenyltransferase</fullName>
        <ecNumber evidence="11 12">2.5.1.39</ecNumber>
    </recommendedName>
    <alternativeName>
        <fullName evidence="11">4-HB polyprenyltransferase</fullName>
    </alternativeName>
</protein>
<dbReference type="UniPathway" id="UPA00232"/>
<comment type="subcellular location">
    <subcellularLocation>
        <location evidence="11">Cell inner membrane</location>
        <topology evidence="11">Multi-pass membrane protein</topology>
    </subcellularLocation>
    <subcellularLocation>
        <location evidence="2">Membrane</location>
        <topology evidence="2">Multi-pass membrane protein</topology>
    </subcellularLocation>
</comment>
<dbReference type="InterPro" id="IPR030470">
    <property type="entry name" value="UbiA_prenylTrfase_CS"/>
</dbReference>
<evidence type="ECO:0000313" key="14">
    <source>
        <dbReference type="Proteomes" id="UP000054618"/>
    </source>
</evidence>
<evidence type="ECO:0000256" key="3">
    <source>
        <dbReference type="ARBA" id="ARBA00005985"/>
    </source>
</evidence>
<dbReference type="PROSITE" id="PS00943">
    <property type="entry name" value="UBIA"/>
    <property type="match status" value="1"/>
</dbReference>
<dbReference type="HAMAP" id="MF_01635">
    <property type="entry name" value="UbiA"/>
    <property type="match status" value="1"/>
</dbReference>
<dbReference type="InterPro" id="IPR044878">
    <property type="entry name" value="UbiA_sf"/>
</dbReference>
<dbReference type="GO" id="GO:0008412">
    <property type="term" value="F:4-hydroxybenzoate polyprenyltransferase activity"/>
    <property type="evidence" value="ECO:0007669"/>
    <property type="project" value="UniProtKB-UniRule"/>
</dbReference>
<comment type="function">
    <text evidence="11">Catalyzes the prenylation of para-hydroxybenzoate (PHB) with an all-trans polyprenyl group. Mediates the second step in the final reaction sequence of ubiquinone-8 (UQ-8) biosynthesis, which is the condensation of the polyisoprenoid side chain with PHB, generating the first membrane-bound Q intermediate 3-octaprenyl-4-hydroxybenzoate.</text>
</comment>
<dbReference type="PATRIC" id="fig|45073.5.peg.2431"/>
<feature type="transmembrane region" description="Helical" evidence="11">
    <location>
        <begin position="12"/>
        <end position="32"/>
    </location>
</feature>
<comment type="catalytic activity">
    <reaction evidence="11">
        <text>all-trans-octaprenyl diphosphate + 4-hydroxybenzoate = 4-hydroxy-3-(all-trans-octaprenyl)benzoate + diphosphate</text>
        <dbReference type="Rhea" id="RHEA:27782"/>
        <dbReference type="ChEBI" id="CHEBI:1617"/>
        <dbReference type="ChEBI" id="CHEBI:17879"/>
        <dbReference type="ChEBI" id="CHEBI:33019"/>
        <dbReference type="ChEBI" id="CHEBI:57711"/>
        <dbReference type="EC" id="2.5.1.39"/>
    </reaction>
</comment>
<dbReference type="AlphaFoldDB" id="A0A0W0XUF5"/>
<evidence type="ECO:0000256" key="11">
    <source>
        <dbReference type="HAMAP-Rule" id="MF_01635"/>
    </source>
</evidence>
<evidence type="ECO:0000256" key="12">
    <source>
        <dbReference type="NCBIfam" id="TIGR01474"/>
    </source>
</evidence>
<evidence type="ECO:0000256" key="8">
    <source>
        <dbReference type="ARBA" id="ARBA00022692"/>
    </source>
</evidence>
<dbReference type="NCBIfam" id="TIGR01474">
    <property type="entry name" value="ubiA_proteo"/>
    <property type="match status" value="1"/>
</dbReference>
<organism evidence="13 14">
    <name type="scientific">Legionella quinlivanii</name>
    <dbReference type="NCBI Taxonomy" id="45073"/>
    <lineage>
        <taxon>Bacteria</taxon>
        <taxon>Pseudomonadati</taxon>
        <taxon>Pseudomonadota</taxon>
        <taxon>Gammaproteobacteria</taxon>
        <taxon>Legionellales</taxon>
        <taxon>Legionellaceae</taxon>
        <taxon>Legionella</taxon>
    </lineage>
</organism>
<evidence type="ECO:0000256" key="1">
    <source>
        <dbReference type="ARBA" id="ARBA00001946"/>
    </source>
</evidence>
<keyword evidence="4 11" id="KW-1003">Cell membrane</keyword>
<dbReference type="InterPro" id="IPR006370">
    <property type="entry name" value="HB_polyprenyltransferase-like"/>
</dbReference>
<dbReference type="OrthoDB" id="9782418at2"/>
<dbReference type="STRING" id="45073.Lqui_2302"/>
<dbReference type="InterPro" id="IPR039653">
    <property type="entry name" value="Prenyltransferase"/>
</dbReference>
<comment type="similarity">
    <text evidence="3 11">Belongs to the UbiA prenyltransferase family.</text>
</comment>
<comment type="pathway">
    <text evidence="11">Cofactor biosynthesis; ubiquinone biosynthesis.</text>
</comment>
<evidence type="ECO:0000256" key="6">
    <source>
        <dbReference type="ARBA" id="ARBA00022679"/>
    </source>
</evidence>
<keyword evidence="9 11" id="KW-1133">Transmembrane helix</keyword>
<evidence type="ECO:0000256" key="7">
    <source>
        <dbReference type="ARBA" id="ARBA00022688"/>
    </source>
</evidence>
<dbReference type="FunFam" id="1.20.120.1780:FF:000001">
    <property type="entry name" value="4-hydroxybenzoate octaprenyltransferase"/>
    <property type="match status" value="1"/>
</dbReference>
<gene>
    <name evidence="11 13" type="primary">ubiA</name>
    <name evidence="13" type="ORF">Lqui_2302</name>
</gene>
<comment type="caution">
    <text evidence="13">The sequence shown here is derived from an EMBL/GenBank/DDBJ whole genome shotgun (WGS) entry which is preliminary data.</text>
</comment>
<keyword evidence="7 11" id="KW-0831">Ubiquinone biosynthesis</keyword>
<dbReference type="FunFam" id="1.10.357.140:FF:000008">
    <property type="entry name" value="4-hydroxybenzoate octaprenyltransferase"/>
    <property type="match status" value="1"/>
</dbReference>
<evidence type="ECO:0000256" key="9">
    <source>
        <dbReference type="ARBA" id="ARBA00022989"/>
    </source>
</evidence>
<feature type="transmembrane region" description="Helical" evidence="11">
    <location>
        <begin position="160"/>
        <end position="183"/>
    </location>
</feature>
<evidence type="ECO:0000313" key="13">
    <source>
        <dbReference type="EMBL" id="KTD48038.1"/>
    </source>
</evidence>
<dbReference type="Gene3D" id="1.10.357.140">
    <property type="entry name" value="UbiA prenyltransferase"/>
    <property type="match status" value="1"/>
</dbReference>
<dbReference type="Gene3D" id="1.20.120.1780">
    <property type="entry name" value="UbiA prenyltransferase"/>
    <property type="match status" value="1"/>
</dbReference>
<keyword evidence="14" id="KW-1185">Reference proteome</keyword>
<dbReference type="InterPro" id="IPR000537">
    <property type="entry name" value="UbiA_prenyltransferase"/>
</dbReference>
<feature type="transmembrane region" description="Helical" evidence="11">
    <location>
        <begin position="228"/>
        <end position="246"/>
    </location>
</feature>
<evidence type="ECO:0000256" key="10">
    <source>
        <dbReference type="ARBA" id="ARBA00023136"/>
    </source>
</evidence>
<proteinExistence type="inferred from homology"/>
<keyword evidence="11" id="KW-0460">Magnesium</keyword>
<keyword evidence="8 11" id="KW-0812">Transmembrane</keyword>
<dbReference type="RefSeq" id="WP_058508384.1">
    <property type="nucleotide sequence ID" value="NZ_CAAAIK010000009.1"/>
</dbReference>
<dbReference type="EMBL" id="LNYS01000018">
    <property type="protein sequence ID" value="KTD48038.1"/>
    <property type="molecule type" value="Genomic_DNA"/>
</dbReference>
<sequence>MNWHAYYRLGRFDKPIGIILLWSPSAWGLWFANKGHPSLILFLQFLAGTILMRAAGCVINDIADRKIDCHVRRTQHRPLTSGEIPLKNALVYLFFLLFSALMILIQLPLACTYYALFALLITIAYPFCKRFIQAPQVVLGLAFSMGIPMAYAASDIPLDSIAISLLLINFLWTVAYDTEYAMADREDDLKIGVKSSAILFADNDRLIIGLLQGVVHAFWLYLLLSVQLFNGVLALCWIAAGANLFYQQYLISNREPAACFRAFISNAWYGLILWLGMVMSF</sequence>
<keyword evidence="10 11" id="KW-0472">Membrane</keyword>